<organism evidence="1 2">
    <name type="scientific">Paeniclostridium hominis</name>
    <dbReference type="NCBI Taxonomy" id="2764329"/>
    <lineage>
        <taxon>Bacteria</taxon>
        <taxon>Bacillati</taxon>
        <taxon>Bacillota</taxon>
        <taxon>Clostridia</taxon>
        <taxon>Peptostreptococcales</taxon>
        <taxon>Peptostreptococcaceae</taxon>
        <taxon>Paeniclostridium</taxon>
    </lineage>
</organism>
<accession>A0ABR7K0S6</accession>
<dbReference type="Proteomes" id="UP000611796">
    <property type="component" value="Unassembled WGS sequence"/>
</dbReference>
<dbReference type="SUPFAM" id="SSF51445">
    <property type="entry name" value="(Trans)glycosidases"/>
    <property type="match status" value="1"/>
</dbReference>
<dbReference type="EMBL" id="JACRWD010000001">
    <property type="protein sequence ID" value="MBC6002692.1"/>
    <property type="molecule type" value="Genomic_DNA"/>
</dbReference>
<evidence type="ECO:0000313" key="1">
    <source>
        <dbReference type="EMBL" id="MBC6002692.1"/>
    </source>
</evidence>
<keyword evidence="2" id="KW-1185">Reference proteome</keyword>
<protein>
    <submittedName>
        <fullName evidence="1">Uncharacterized protein</fullName>
    </submittedName>
</protein>
<comment type="caution">
    <text evidence="1">The sequence shown here is derived from an EMBL/GenBank/DDBJ whole genome shotgun (WGS) entry which is preliminary data.</text>
</comment>
<sequence length="700" mass="81073">MKRFLAICIVIFILIINSIGNSISNKSTPDDNTYFTKTQGKDIYIVKNNEWEKLEIVGVDLNSTKPGAFPNENKVAEEEYKRWIKDIYDMGANCIKVPNLMNENFYSALEEFNKDKETPIYLMQGIYFNETLLKNGQDPQGKKIKVSFKDNIKTVIDSVHGNPYNLNKQDIFQGYTTDVSKYVIGYTLGIEFAKHDLIYTELMNKKVPYNGKYLYTNYKASSFESYMAKMGDYAVSYEFKTYKKQSLISFIGSAAHYISSSSTNSINKSILSTKDTTDHGIKDYFNVENIKSKRSLKTGVIATYNIYPSYTDVKEYQDNIGEYFKKIRDYHKIPVIIGEFGIPSSRSGGDFNKDINKGYITEKEQGEALVEVYKAIKSSGIAGCFIFEFQDSWYASSWNTRDSKILDRSAYWSDAQTYSQNFGLMTFEPGKLKTTPYPDDSLNDWEEKDVVSKNNDLSLSLKSDEKYLYFMVKSKNKIDLKKDDIYIDLDATPKSGSTKSTQYNLNFNNPVDFIIRINDLNNSMVAVHEYYNGFNFYENKTLYEQRPDLMDHTPNMDYFSPIFIATRPKMYVESLKQTQEKLTYETGKLVKGNANPNSKDFNSVADYYIGDNYVEVRIPWGLLNFMDPSTKQIEDDFYKEFKTKPLKIDDIKVGVTLKEEEKTLSRLNSVTYNLDGWMMPKYHERLKQSYYIVKDELNKK</sequence>
<dbReference type="Gene3D" id="3.20.20.80">
    <property type="entry name" value="Glycosidases"/>
    <property type="match status" value="1"/>
</dbReference>
<proteinExistence type="predicted"/>
<dbReference type="RefSeq" id="WP_187005083.1">
    <property type="nucleotide sequence ID" value="NZ_JACRWD010000001.1"/>
</dbReference>
<reference evidence="1 2" key="1">
    <citation type="submission" date="2020-08" db="EMBL/GenBank/DDBJ databases">
        <authorList>
            <person name="Liu C."/>
            <person name="Sun Q."/>
        </authorList>
    </citation>
    <scope>NUCLEOTIDE SEQUENCE [LARGE SCALE GENOMIC DNA]</scope>
    <source>
        <strain evidence="1 2">NSJ-45</strain>
    </source>
</reference>
<evidence type="ECO:0000313" key="2">
    <source>
        <dbReference type="Proteomes" id="UP000611796"/>
    </source>
</evidence>
<name>A0ABR7K0S6_9FIRM</name>
<gene>
    <name evidence="1" type="ORF">H8891_02675</name>
</gene>
<dbReference type="InterPro" id="IPR017853">
    <property type="entry name" value="GH"/>
</dbReference>